<accession>A0A6B0UTV2</accession>
<dbReference type="GO" id="GO:0005576">
    <property type="term" value="C:extracellular region"/>
    <property type="evidence" value="ECO:0007669"/>
    <property type="project" value="UniProtKB-SubCell"/>
</dbReference>
<feature type="signal peptide" evidence="3">
    <location>
        <begin position="1"/>
        <end position="24"/>
    </location>
</feature>
<evidence type="ECO:0000256" key="1">
    <source>
        <dbReference type="ARBA" id="ARBA00004613"/>
    </source>
</evidence>
<proteinExistence type="predicted"/>
<dbReference type="InterPro" id="IPR029277">
    <property type="entry name" value="SVWC_dom"/>
</dbReference>
<evidence type="ECO:0000256" key="2">
    <source>
        <dbReference type="ARBA" id="ARBA00022525"/>
    </source>
</evidence>
<sequence>MAGLAFLSCCLAFALVMLCRHSDAYIAISPAKVKDGKCLYENFTIGDHESVHDDKHCHTLTCNLKRKIVTLEGCPSVVPHSHCWLDEGPHNGSYPDCCPKIMCDPVAPAAVPVVPGVPLAPAAVPIVPGVHLPPAEHIV</sequence>
<name>A0A6B0UTV2_IXORI</name>
<feature type="domain" description="Single" evidence="4">
    <location>
        <begin position="38"/>
        <end position="103"/>
    </location>
</feature>
<dbReference type="SMART" id="SM01318">
    <property type="entry name" value="SVWC"/>
    <property type="match status" value="1"/>
</dbReference>
<dbReference type="AlphaFoldDB" id="A0A6B0UTV2"/>
<dbReference type="EMBL" id="GIFC01010868">
    <property type="protein sequence ID" value="MXU92951.1"/>
    <property type="molecule type" value="Transcribed_RNA"/>
</dbReference>
<protein>
    <submittedName>
        <fullName evidence="5">Putative 8.9 kDa protein</fullName>
    </submittedName>
</protein>
<evidence type="ECO:0000259" key="4">
    <source>
        <dbReference type="SMART" id="SM01318"/>
    </source>
</evidence>
<keyword evidence="3" id="KW-0732">Signal</keyword>
<reference evidence="5" key="1">
    <citation type="submission" date="2019-12" db="EMBL/GenBank/DDBJ databases">
        <title>An insight into the sialome of adult female Ixodes ricinus ticks feeding for 6 days.</title>
        <authorList>
            <person name="Perner J."/>
            <person name="Ribeiro J.M.C."/>
        </authorList>
    </citation>
    <scope>NUCLEOTIDE SEQUENCE</scope>
    <source>
        <strain evidence="5">Semi-engorged</strain>
        <tissue evidence="5">Salivary glands</tissue>
    </source>
</reference>
<evidence type="ECO:0000313" key="5">
    <source>
        <dbReference type="EMBL" id="MXU92951.1"/>
    </source>
</evidence>
<keyword evidence="2" id="KW-0964">Secreted</keyword>
<evidence type="ECO:0000256" key="3">
    <source>
        <dbReference type="SAM" id="SignalP"/>
    </source>
</evidence>
<organism evidence="5">
    <name type="scientific">Ixodes ricinus</name>
    <name type="common">Common tick</name>
    <name type="synonym">Acarus ricinus</name>
    <dbReference type="NCBI Taxonomy" id="34613"/>
    <lineage>
        <taxon>Eukaryota</taxon>
        <taxon>Metazoa</taxon>
        <taxon>Ecdysozoa</taxon>
        <taxon>Arthropoda</taxon>
        <taxon>Chelicerata</taxon>
        <taxon>Arachnida</taxon>
        <taxon>Acari</taxon>
        <taxon>Parasitiformes</taxon>
        <taxon>Ixodida</taxon>
        <taxon>Ixodoidea</taxon>
        <taxon>Ixodidae</taxon>
        <taxon>Ixodinae</taxon>
        <taxon>Ixodes</taxon>
    </lineage>
</organism>
<dbReference type="Pfam" id="PF15430">
    <property type="entry name" value="SVWC"/>
    <property type="match status" value="1"/>
</dbReference>
<feature type="chain" id="PRO_5025482338" evidence="3">
    <location>
        <begin position="25"/>
        <end position="139"/>
    </location>
</feature>
<comment type="subcellular location">
    <subcellularLocation>
        <location evidence="1">Secreted</location>
    </subcellularLocation>
</comment>